<feature type="chain" id="PRO_5046164873" description="Lipoprotein" evidence="1">
    <location>
        <begin position="26"/>
        <end position="143"/>
    </location>
</feature>
<evidence type="ECO:0000256" key="1">
    <source>
        <dbReference type="SAM" id="SignalP"/>
    </source>
</evidence>
<comment type="caution">
    <text evidence="2">The sequence shown here is derived from an EMBL/GenBank/DDBJ whole genome shotgun (WGS) entry which is preliminary data.</text>
</comment>
<evidence type="ECO:0008006" key="4">
    <source>
        <dbReference type="Google" id="ProtNLM"/>
    </source>
</evidence>
<reference evidence="3" key="1">
    <citation type="journal article" date="2019" name="Int. J. Syst. Evol. Microbiol.">
        <title>The Global Catalogue of Microorganisms (GCM) 10K type strain sequencing project: providing services to taxonomists for standard genome sequencing and annotation.</title>
        <authorList>
            <consortium name="The Broad Institute Genomics Platform"/>
            <consortium name="The Broad Institute Genome Sequencing Center for Infectious Disease"/>
            <person name="Wu L."/>
            <person name="Ma J."/>
        </authorList>
    </citation>
    <scope>NUCLEOTIDE SEQUENCE [LARGE SCALE GENOMIC DNA]</scope>
    <source>
        <strain evidence="3">JCM 12607</strain>
    </source>
</reference>
<evidence type="ECO:0000313" key="2">
    <source>
        <dbReference type="EMBL" id="MFD0621735.1"/>
    </source>
</evidence>
<feature type="signal peptide" evidence="1">
    <location>
        <begin position="1"/>
        <end position="25"/>
    </location>
</feature>
<proteinExistence type="predicted"/>
<protein>
    <recommendedName>
        <fullName evidence="4">Lipoprotein</fullName>
    </recommendedName>
</protein>
<keyword evidence="1" id="KW-0732">Signal</keyword>
<dbReference type="EMBL" id="JBHTGL010000003">
    <property type="protein sequence ID" value="MFD0621735.1"/>
    <property type="molecule type" value="Genomic_DNA"/>
</dbReference>
<dbReference type="Proteomes" id="UP001596915">
    <property type="component" value="Unassembled WGS sequence"/>
</dbReference>
<keyword evidence="3" id="KW-1185">Reference proteome</keyword>
<gene>
    <name evidence="2" type="ORF">ACFQ2K_01865</name>
</gene>
<evidence type="ECO:0000313" key="3">
    <source>
        <dbReference type="Proteomes" id="UP001596915"/>
    </source>
</evidence>
<organism evidence="2 3">
    <name type="scientific">Streptomyces sanglieri</name>
    <dbReference type="NCBI Taxonomy" id="193460"/>
    <lineage>
        <taxon>Bacteria</taxon>
        <taxon>Bacillati</taxon>
        <taxon>Actinomycetota</taxon>
        <taxon>Actinomycetes</taxon>
        <taxon>Kitasatosporales</taxon>
        <taxon>Streptomycetaceae</taxon>
        <taxon>Streptomyces</taxon>
    </lineage>
</organism>
<name>A0ABW2WNY2_9ACTN</name>
<sequence>MRPTRPSRPLLIAAVLVAGASLLTACQDSDSVEPAGATAASPSPGGTLGPGTVSYLAPGKYAINVSGTGQRFSVSDRTEVYGAGDICGEHTPEATDRCTLDELKAAGNGAVPAIVVVEKGVATRATEVFTPRTSPPDVGHSTE</sequence>
<accession>A0ABW2WNY2</accession>
<dbReference type="PROSITE" id="PS51257">
    <property type="entry name" value="PROKAR_LIPOPROTEIN"/>
    <property type="match status" value="1"/>
</dbReference>